<keyword evidence="3" id="KW-1185">Reference proteome</keyword>
<dbReference type="EMBL" id="AM849036">
    <property type="protein sequence ID" value="CAQ03281.1"/>
    <property type="molecule type" value="Genomic_DNA"/>
</dbReference>
<reference evidence="2 3" key="1">
    <citation type="journal article" date="2008" name="J. Bacteriol.">
        <title>Genome of the actinomycete plant pathogen Clavibacter michiganensis subsp. sepedonicus suggests recent niche adaptation.</title>
        <authorList>
            <person name="Bentley S.D."/>
            <person name="Corton C."/>
            <person name="Brown S.E."/>
            <person name="Barron A."/>
            <person name="Clark L."/>
            <person name="Doggett J."/>
            <person name="Harris B."/>
            <person name="Ormond D."/>
            <person name="Quail M.A."/>
            <person name="May G."/>
            <person name="Francis D."/>
            <person name="Knudson D."/>
            <person name="Parkhill J."/>
            <person name="Ishimaru C.A."/>
        </authorList>
    </citation>
    <scope>NUCLEOTIDE SEQUENCE [LARGE SCALE GENOMIC DNA]</scope>
    <source>
        <strain evidence="3">ATCC 33113 / DSM 20744 / JCM 9667 / LMG 2889 / ICMP 2535 / C-1</strain>
    </source>
</reference>
<proteinExistence type="predicted"/>
<keyword evidence="2" id="KW-0614">Plasmid</keyword>
<dbReference type="HOGENOM" id="CLU_958779_0_0_11"/>
<evidence type="ECO:0000313" key="3">
    <source>
        <dbReference type="Proteomes" id="UP000001318"/>
    </source>
</evidence>
<name>B0RJ91_CLASE</name>
<evidence type="ECO:0000256" key="1">
    <source>
        <dbReference type="SAM" id="MobiDB-lite"/>
    </source>
</evidence>
<dbReference type="KEGG" id="cms:pCSL0037"/>
<accession>B0RJ91</accession>
<evidence type="ECO:0000313" key="2">
    <source>
        <dbReference type="EMBL" id="CAQ03281.1"/>
    </source>
</evidence>
<sequence length="290" mass="31141">MKIAYNTLSSSDRARVRALTDERDEFQALQLKSLGGVLIAAAVAGAGWCYYSLHPLQPPRPAAGPGRPVRDGCRTRRLHRHTRPFGGVRVLRAQGPEGDPGDRGRQQPRRSAHRDTSRACGRPSPGGSGGRAMTTTSHIEAVTRLAQDIVTASWPSGDTFGFPDSVIADRLARHLVAAGYSKPISPEPLGGPTDPVEESSVPHQRAARAAFERLFDPMAWGPGSEEFDDIRTVLAYLSAPAPLAAETPTRPALPTINRREARAMLAPSRTNLRARASGEAKLRLIGGVQS</sequence>
<organism evidence="2 3">
    <name type="scientific">Clavibacter sepedonicus</name>
    <name type="common">Clavibacter michiganensis subsp. sepedonicus</name>
    <dbReference type="NCBI Taxonomy" id="31964"/>
    <lineage>
        <taxon>Bacteria</taxon>
        <taxon>Bacillati</taxon>
        <taxon>Actinomycetota</taxon>
        <taxon>Actinomycetes</taxon>
        <taxon>Micrococcales</taxon>
        <taxon>Microbacteriaceae</taxon>
        <taxon>Clavibacter</taxon>
    </lineage>
</organism>
<gene>
    <name evidence="2" type="ordered locus">pCSL0037</name>
</gene>
<geneLocation type="plasmid" evidence="2 3">
    <name>pCSL1</name>
</geneLocation>
<protein>
    <submittedName>
        <fullName evidence="2">Uncharacterized protein</fullName>
    </submittedName>
</protein>
<feature type="region of interest" description="Disordered" evidence="1">
    <location>
        <begin position="59"/>
        <end position="133"/>
    </location>
</feature>
<dbReference type="AlphaFoldDB" id="B0RJ91"/>
<dbReference type="Proteomes" id="UP000001318">
    <property type="component" value="Plasmid pCSL1"/>
</dbReference>